<dbReference type="CDD" id="cd00303">
    <property type="entry name" value="retropepsin_like"/>
    <property type="match status" value="1"/>
</dbReference>
<sequence>MGRHGTIILYGVSILNGRQTPLSIMVDTGCSTSCMPRQSIRRLGLATRRLAHPIRVSIADGSVHMINLEAKLRLRIGSYECEMWVHESAGTLPHEDMLLGMEWLNKENPKICFRPLSMMVRGHDLTKPKPLKGFCGEHGYHHHGMGGNPGYGAAGGRRPLVGGETKVQIAKDLMDELRKVAGFGEGLSGGYEGWVGRGFGRRLIPVFRHEEATNDDGPLCHEKDDTKDEDEKKWFNWKEIFPVRSWLKPDSKVKVQGSVISRTSSKTVIECREGPSLDDARDTVIEWLAKDDVKPGSRQDDVTSSDAKDDPLHPFKHGNVSTAYDQRPNGPPTGKTKPKLDANRTQDKLKPPSHAPKHVSKDVKVKKPSKASENDTKRVLPAKDNKKRPETYELFH</sequence>
<evidence type="ECO:0000256" key="1">
    <source>
        <dbReference type="SAM" id="MobiDB-lite"/>
    </source>
</evidence>
<evidence type="ECO:0000313" key="2">
    <source>
        <dbReference type="EMBL" id="KAK5957316.1"/>
    </source>
</evidence>
<dbReference type="InterPro" id="IPR021109">
    <property type="entry name" value="Peptidase_aspartic_dom_sf"/>
</dbReference>
<organism evidence="2 3">
    <name type="scientific">Knufia fluminis</name>
    <dbReference type="NCBI Taxonomy" id="191047"/>
    <lineage>
        <taxon>Eukaryota</taxon>
        <taxon>Fungi</taxon>
        <taxon>Dikarya</taxon>
        <taxon>Ascomycota</taxon>
        <taxon>Pezizomycotina</taxon>
        <taxon>Eurotiomycetes</taxon>
        <taxon>Chaetothyriomycetidae</taxon>
        <taxon>Chaetothyriales</taxon>
        <taxon>Trichomeriaceae</taxon>
        <taxon>Knufia</taxon>
    </lineage>
</organism>
<reference evidence="2 3" key="1">
    <citation type="submission" date="2022-12" db="EMBL/GenBank/DDBJ databases">
        <title>Genomic features and morphological characterization of a novel Knufia sp. strain isolated from spacecraft assembly facility.</title>
        <authorList>
            <person name="Teixeira M."/>
            <person name="Chander A.M."/>
            <person name="Stajich J.E."/>
            <person name="Venkateswaran K."/>
        </authorList>
    </citation>
    <scope>NUCLEOTIDE SEQUENCE [LARGE SCALE GENOMIC DNA]</scope>
    <source>
        <strain evidence="2 3">FJI-L2-BK-P2</strain>
    </source>
</reference>
<feature type="region of interest" description="Disordered" evidence="1">
    <location>
        <begin position="290"/>
        <end position="396"/>
    </location>
</feature>
<dbReference type="Gene3D" id="2.40.70.10">
    <property type="entry name" value="Acid Proteases"/>
    <property type="match status" value="1"/>
</dbReference>
<proteinExistence type="predicted"/>
<dbReference type="AlphaFoldDB" id="A0AAN8EZM8"/>
<dbReference type="SUPFAM" id="SSF50630">
    <property type="entry name" value="Acid proteases"/>
    <property type="match status" value="1"/>
</dbReference>
<feature type="compositionally biased region" description="Basic and acidic residues" evidence="1">
    <location>
        <begin position="338"/>
        <end position="350"/>
    </location>
</feature>
<dbReference type="EMBL" id="JAKLMC020000003">
    <property type="protein sequence ID" value="KAK5957316.1"/>
    <property type="molecule type" value="Genomic_DNA"/>
</dbReference>
<accession>A0AAN8EZM8</accession>
<dbReference type="Pfam" id="PF13975">
    <property type="entry name" value="gag-asp_proteas"/>
    <property type="match status" value="1"/>
</dbReference>
<keyword evidence="3" id="KW-1185">Reference proteome</keyword>
<evidence type="ECO:0000313" key="3">
    <source>
        <dbReference type="Proteomes" id="UP001316803"/>
    </source>
</evidence>
<protein>
    <submittedName>
        <fullName evidence="2">Uncharacterized protein</fullName>
    </submittedName>
</protein>
<feature type="compositionally biased region" description="Basic and acidic residues" evidence="1">
    <location>
        <begin position="290"/>
        <end position="313"/>
    </location>
</feature>
<feature type="compositionally biased region" description="Basic and acidic residues" evidence="1">
    <location>
        <begin position="359"/>
        <end position="396"/>
    </location>
</feature>
<dbReference type="Proteomes" id="UP001316803">
    <property type="component" value="Unassembled WGS sequence"/>
</dbReference>
<comment type="caution">
    <text evidence="2">The sequence shown here is derived from an EMBL/GenBank/DDBJ whole genome shotgun (WGS) entry which is preliminary data.</text>
</comment>
<name>A0AAN8EZM8_9EURO</name>
<gene>
    <name evidence="2" type="ORF">OHC33_001688</name>
</gene>